<proteinExistence type="predicted"/>
<dbReference type="FunFam" id="2.60.40.420:FF:000048">
    <property type="entry name" value="Early nodulin-like protein 18"/>
    <property type="match status" value="1"/>
</dbReference>
<evidence type="ECO:0000313" key="5">
    <source>
        <dbReference type="Proteomes" id="UP001141806"/>
    </source>
</evidence>
<dbReference type="InterPro" id="IPR003245">
    <property type="entry name" value="Phytocyanin_dom"/>
</dbReference>
<gene>
    <name evidence="4" type="ORF">NE237_010749</name>
</gene>
<dbReference type="PANTHER" id="PTHR33021:SF6">
    <property type="entry name" value="EARLY NODULIN-LIKE PROTEIN 18"/>
    <property type="match status" value="1"/>
</dbReference>
<feature type="compositionally biased region" description="Basic and acidic residues" evidence="1">
    <location>
        <begin position="192"/>
        <end position="202"/>
    </location>
</feature>
<protein>
    <recommendedName>
        <fullName evidence="3">Phytocyanin domain-containing protein</fullName>
    </recommendedName>
</protein>
<feature type="domain" description="Phytocyanin" evidence="3">
    <location>
        <begin position="31"/>
        <end position="151"/>
    </location>
</feature>
<dbReference type="Gene3D" id="2.60.40.420">
    <property type="entry name" value="Cupredoxins - blue copper proteins"/>
    <property type="match status" value="1"/>
</dbReference>
<dbReference type="SUPFAM" id="SSF49503">
    <property type="entry name" value="Cupredoxins"/>
    <property type="match status" value="1"/>
</dbReference>
<dbReference type="GO" id="GO:0005886">
    <property type="term" value="C:plasma membrane"/>
    <property type="evidence" value="ECO:0007669"/>
    <property type="project" value="TreeGrafter"/>
</dbReference>
<feature type="signal peptide" evidence="2">
    <location>
        <begin position="1"/>
        <end position="29"/>
    </location>
</feature>
<dbReference type="Pfam" id="PF02298">
    <property type="entry name" value="Cu_bind_like"/>
    <property type="match status" value="1"/>
</dbReference>
<dbReference type="Proteomes" id="UP001141806">
    <property type="component" value="Unassembled WGS sequence"/>
</dbReference>
<feature type="region of interest" description="Disordered" evidence="1">
    <location>
        <begin position="150"/>
        <end position="202"/>
    </location>
</feature>
<evidence type="ECO:0000256" key="2">
    <source>
        <dbReference type="SAM" id="SignalP"/>
    </source>
</evidence>
<dbReference type="PANTHER" id="PTHR33021">
    <property type="entry name" value="BLUE COPPER PROTEIN"/>
    <property type="match status" value="1"/>
</dbReference>
<organism evidence="4 5">
    <name type="scientific">Protea cynaroides</name>
    <dbReference type="NCBI Taxonomy" id="273540"/>
    <lineage>
        <taxon>Eukaryota</taxon>
        <taxon>Viridiplantae</taxon>
        <taxon>Streptophyta</taxon>
        <taxon>Embryophyta</taxon>
        <taxon>Tracheophyta</taxon>
        <taxon>Spermatophyta</taxon>
        <taxon>Magnoliopsida</taxon>
        <taxon>Proteales</taxon>
        <taxon>Proteaceae</taxon>
        <taxon>Protea</taxon>
    </lineage>
</organism>
<evidence type="ECO:0000313" key="4">
    <source>
        <dbReference type="EMBL" id="KAJ4979969.1"/>
    </source>
</evidence>
<dbReference type="InterPro" id="IPR008972">
    <property type="entry name" value="Cupredoxin"/>
</dbReference>
<name>A0A9Q0L0A9_9MAGN</name>
<keyword evidence="5" id="KW-1185">Reference proteome</keyword>
<dbReference type="GO" id="GO:0009055">
    <property type="term" value="F:electron transfer activity"/>
    <property type="evidence" value="ECO:0007669"/>
    <property type="project" value="InterPro"/>
</dbReference>
<sequence length="234" mass="26123">MEERKMYTSRITFFSLFCILFFFSVSVEAYKNYTVGDTLGWYDKLLQPNVDYQKWVVGKNFGLGDFLIFNSDTNHSVVQTYNITTYKQCDYEDAEIDDTTEWSSADPNATDPRSVSVAVPLVKEGMTYFFSSDYDGEQCKHGQHFKINVTHGQGLPPSLKNPSMDSPGPASSDNNADDAAPDTVVPSNFNDPKQEEGDDVKQESGSVSLVMFLRQVSGKLNGIMLFLGLVCVFA</sequence>
<evidence type="ECO:0000259" key="3">
    <source>
        <dbReference type="PROSITE" id="PS51485"/>
    </source>
</evidence>
<dbReference type="InterPro" id="IPR039391">
    <property type="entry name" value="Phytocyanin-like"/>
</dbReference>
<accession>A0A9Q0L0A9</accession>
<comment type="caution">
    <text evidence="4">The sequence shown here is derived from an EMBL/GenBank/DDBJ whole genome shotgun (WGS) entry which is preliminary data.</text>
</comment>
<dbReference type="AlphaFoldDB" id="A0A9Q0L0A9"/>
<dbReference type="PROSITE" id="PS51485">
    <property type="entry name" value="PHYTOCYANIN"/>
    <property type="match status" value="1"/>
</dbReference>
<dbReference type="EMBL" id="JAMYWD010000002">
    <property type="protein sequence ID" value="KAJ4979969.1"/>
    <property type="molecule type" value="Genomic_DNA"/>
</dbReference>
<reference evidence="4" key="1">
    <citation type="journal article" date="2023" name="Plant J.">
        <title>The genome of the king protea, Protea cynaroides.</title>
        <authorList>
            <person name="Chang J."/>
            <person name="Duong T.A."/>
            <person name="Schoeman C."/>
            <person name="Ma X."/>
            <person name="Roodt D."/>
            <person name="Barker N."/>
            <person name="Li Z."/>
            <person name="Van de Peer Y."/>
            <person name="Mizrachi E."/>
        </authorList>
    </citation>
    <scope>NUCLEOTIDE SEQUENCE</scope>
    <source>
        <tissue evidence="4">Young leaves</tissue>
    </source>
</reference>
<dbReference type="OrthoDB" id="783836at2759"/>
<evidence type="ECO:0000256" key="1">
    <source>
        <dbReference type="SAM" id="MobiDB-lite"/>
    </source>
</evidence>
<feature type="chain" id="PRO_5040201393" description="Phytocyanin domain-containing protein" evidence="2">
    <location>
        <begin position="30"/>
        <end position="234"/>
    </location>
</feature>
<keyword evidence="2" id="KW-0732">Signal</keyword>